<proteinExistence type="predicted"/>
<evidence type="ECO:0000256" key="3">
    <source>
        <dbReference type="ARBA" id="ARBA00022556"/>
    </source>
</evidence>
<gene>
    <name evidence="8" type="ORF">RMAR0315_LOCUS4306</name>
</gene>
<dbReference type="PANTHER" id="PTHR30372">
    <property type="entry name" value="LIPID-A-DISACCHARIDE SYNTHASE"/>
    <property type="match status" value="1"/>
</dbReference>
<organism evidence="8">
    <name type="scientific">Rhodosorus marinus</name>
    <dbReference type="NCBI Taxonomy" id="101924"/>
    <lineage>
        <taxon>Eukaryota</taxon>
        <taxon>Rhodophyta</taxon>
        <taxon>Stylonematophyceae</taxon>
        <taxon>Stylonematales</taxon>
        <taxon>Stylonemataceae</taxon>
        <taxon>Rhodosorus</taxon>
    </lineage>
</organism>
<sequence length="274" mass="30923">MALKVLLVAGEASGDAIGAHLMSALRKQLRCEVSFWGVGGDLMRSKRMDKEIFRMEELSFMGLKEVFSRIPHFLRLKRRVVNAALGEKPDCIIFIDSNGFSGRVAKSLKHEYKNLHEPTPPMFQYVAPSIWAWKRPWHRSRRFANLFDSMLLLYPFEEPHWTELGAENTVYVGSPLLDNSALLSIRKDSVAGEQVRSRIRALYGVGQTEKFVALLPGSRTQEVSRHLGLFFEVLRQTSVSRALLPYASPVRSLIEDYCAKDKSIDVTLVPGGGL</sequence>
<dbReference type="GO" id="GO:0008915">
    <property type="term" value="F:lipid-A-disaccharide synthase activity"/>
    <property type="evidence" value="ECO:0007669"/>
    <property type="project" value="UniProtKB-EC"/>
</dbReference>
<keyword evidence="2" id="KW-0444">Lipid biosynthesis</keyword>
<evidence type="ECO:0000256" key="2">
    <source>
        <dbReference type="ARBA" id="ARBA00022516"/>
    </source>
</evidence>
<dbReference type="PANTHER" id="PTHR30372:SF4">
    <property type="entry name" value="LIPID-A-DISACCHARIDE SYNTHASE, MITOCHONDRIAL-RELATED"/>
    <property type="match status" value="1"/>
</dbReference>
<dbReference type="AlphaFoldDB" id="A0A7S0BHL1"/>
<dbReference type="EMBL" id="HBEK01007965">
    <property type="protein sequence ID" value="CAD8394321.1"/>
    <property type="molecule type" value="Transcribed_RNA"/>
</dbReference>
<name>A0A7S0BHL1_9RHOD</name>
<evidence type="ECO:0000256" key="7">
    <source>
        <dbReference type="ARBA" id="ARBA00048975"/>
    </source>
</evidence>
<dbReference type="GO" id="GO:0009245">
    <property type="term" value="P:lipid A biosynthetic process"/>
    <property type="evidence" value="ECO:0007669"/>
    <property type="project" value="UniProtKB-KW"/>
</dbReference>
<dbReference type="GO" id="GO:0005543">
    <property type="term" value="F:phospholipid binding"/>
    <property type="evidence" value="ECO:0007669"/>
    <property type="project" value="TreeGrafter"/>
</dbReference>
<dbReference type="Pfam" id="PF02684">
    <property type="entry name" value="LpxB"/>
    <property type="match status" value="1"/>
</dbReference>
<keyword evidence="5" id="KW-0808">Transferase</keyword>
<keyword evidence="3" id="KW-0441">Lipid A biosynthesis</keyword>
<evidence type="ECO:0000313" key="8">
    <source>
        <dbReference type="EMBL" id="CAD8394321.1"/>
    </source>
</evidence>
<dbReference type="GO" id="GO:0016020">
    <property type="term" value="C:membrane"/>
    <property type="evidence" value="ECO:0007669"/>
    <property type="project" value="GOC"/>
</dbReference>
<evidence type="ECO:0000256" key="5">
    <source>
        <dbReference type="ARBA" id="ARBA00022679"/>
    </source>
</evidence>
<accession>A0A7S0BHL1</accession>
<reference evidence="8" key="1">
    <citation type="submission" date="2021-01" db="EMBL/GenBank/DDBJ databases">
        <authorList>
            <person name="Corre E."/>
            <person name="Pelletier E."/>
            <person name="Niang G."/>
            <person name="Scheremetjew M."/>
            <person name="Finn R."/>
            <person name="Kale V."/>
            <person name="Holt S."/>
            <person name="Cochrane G."/>
            <person name="Meng A."/>
            <person name="Brown T."/>
            <person name="Cohen L."/>
        </authorList>
    </citation>
    <scope>NUCLEOTIDE SEQUENCE</scope>
    <source>
        <strain evidence="8">UTEX LB 2760</strain>
    </source>
</reference>
<evidence type="ECO:0000256" key="1">
    <source>
        <dbReference type="ARBA" id="ARBA00012687"/>
    </source>
</evidence>
<dbReference type="InterPro" id="IPR003835">
    <property type="entry name" value="Glyco_trans_19"/>
</dbReference>
<dbReference type="SUPFAM" id="SSF53756">
    <property type="entry name" value="UDP-Glycosyltransferase/glycogen phosphorylase"/>
    <property type="match status" value="1"/>
</dbReference>
<protein>
    <recommendedName>
        <fullName evidence="1">lipid-A-disaccharide synthase</fullName>
        <ecNumber evidence="1">2.4.1.182</ecNumber>
    </recommendedName>
</protein>
<keyword evidence="4" id="KW-0328">Glycosyltransferase</keyword>
<keyword evidence="6" id="KW-0443">Lipid metabolism</keyword>
<comment type="catalytic activity">
    <reaction evidence="7">
        <text>a lipid X + a UDP-2-N,3-O-bis[(3R)-3-hydroxyacyl]-alpha-D-glucosamine = a lipid A disaccharide + UDP + H(+)</text>
        <dbReference type="Rhea" id="RHEA:67828"/>
        <dbReference type="ChEBI" id="CHEBI:15378"/>
        <dbReference type="ChEBI" id="CHEBI:58223"/>
        <dbReference type="ChEBI" id="CHEBI:137748"/>
        <dbReference type="ChEBI" id="CHEBI:176338"/>
        <dbReference type="ChEBI" id="CHEBI:176343"/>
        <dbReference type="EC" id="2.4.1.182"/>
    </reaction>
</comment>
<evidence type="ECO:0000256" key="6">
    <source>
        <dbReference type="ARBA" id="ARBA00023098"/>
    </source>
</evidence>
<evidence type="ECO:0000256" key="4">
    <source>
        <dbReference type="ARBA" id="ARBA00022676"/>
    </source>
</evidence>
<dbReference type="EC" id="2.4.1.182" evidence="1"/>